<proteinExistence type="predicted"/>
<keyword evidence="1" id="KW-0175">Coiled coil</keyword>
<dbReference type="KEGG" id="aba:Acid345_3024"/>
<name>Q1IM75_KORVE</name>
<dbReference type="Proteomes" id="UP000002432">
    <property type="component" value="Chromosome"/>
</dbReference>
<dbReference type="RefSeq" id="WP_011523826.1">
    <property type="nucleotide sequence ID" value="NC_008009.1"/>
</dbReference>
<dbReference type="HOGENOM" id="CLU_1914302_0_0_0"/>
<gene>
    <name evidence="3" type="ordered locus">Acid345_3024</name>
</gene>
<feature type="region of interest" description="Disordered" evidence="2">
    <location>
        <begin position="47"/>
        <end position="76"/>
    </location>
</feature>
<evidence type="ECO:0000313" key="4">
    <source>
        <dbReference type="Proteomes" id="UP000002432"/>
    </source>
</evidence>
<sequence>MRNAQIEIADIAGQMDALRQALEMQMDELRARQTELAEQLKAVQRSITAKAEPVPPPPVNVNASKPTATAEPAPPKPAAIPEEIMLVIAAAVAAFVGKSARIRSARYMHEGQSPWAQQGRVFIQASHNLRNS</sequence>
<protein>
    <submittedName>
        <fullName evidence="3">Uncharacterized protein</fullName>
    </submittedName>
</protein>
<organism evidence="3 4">
    <name type="scientific">Koribacter versatilis (strain Ellin345)</name>
    <dbReference type="NCBI Taxonomy" id="204669"/>
    <lineage>
        <taxon>Bacteria</taxon>
        <taxon>Pseudomonadati</taxon>
        <taxon>Acidobacteriota</taxon>
        <taxon>Terriglobia</taxon>
        <taxon>Terriglobales</taxon>
        <taxon>Candidatus Korobacteraceae</taxon>
        <taxon>Candidatus Korobacter</taxon>
    </lineage>
</organism>
<keyword evidence="4" id="KW-1185">Reference proteome</keyword>
<evidence type="ECO:0000256" key="2">
    <source>
        <dbReference type="SAM" id="MobiDB-lite"/>
    </source>
</evidence>
<feature type="compositionally biased region" description="Low complexity" evidence="2">
    <location>
        <begin position="60"/>
        <end position="71"/>
    </location>
</feature>
<dbReference type="OrthoDB" id="292292at2"/>
<accession>Q1IM75</accession>
<dbReference type="EMBL" id="CP000360">
    <property type="protein sequence ID" value="ABF42025.1"/>
    <property type="molecule type" value="Genomic_DNA"/>
</dbReference>
<reference evidence="3 4" key="1">
    <citation type="journal article" date="2009" name="Appl. Environ. Microbiol.">
        <title>Three genomes from the phylum Acidobacteria provide insight into the lifestyles of these microorganisms in soils.</title>
        <authorList>
            <person name="Ward N.L."/>
            <person name="Challacombe J.F."/>
            <person name="Janssen P.H."/>
            <person name="Henrissat B."/>
            <person name="Coutinho P.M."/>
            <person name="Wu M."/>
            <person name="Xie G."/>
            <person name="Haft D.H."/>
            <person name="Sait M."/>
            <person name="Badger J."/>
            <person name="Barabote R.D."/>
            <person name="Bradley B."/>
            <person name="Brettin T.S."/>
            <person name="Brinkac L.M."/>
            <person name="Bruce D."/>
            <person name="Creasy T."/>
            <person name="Daugherty S.C."/>
            <person name="Davidsen T.M."/>
            <person name="DeBoy R.T."/>
            <person name="Detter J.C."/>
            <person name="Dodson R.J."/>
            <person name="Durkin A.S."/>
            <person name="Ganapathy A."/>
            <person name="Gwinn-Giglio M."/>
            <person name="Han C.S."/>
            <person name="Khouri H."/>
            <person name="Kiss H."/>
            <person name="Kothari S.P."/>
            <person name="Madupu R."/>
            <person name="Nelson K.E."/>
            <person name="Nelson W.C."/>
            <person name="Paulsen I."/>
            <person name="Penn K."/>
            <person name="Ren Q."/>
            <person name="Rosovitz M.J."/>
            <person name="Selengut J.D."/>
            <person name="Shrivastava S."/>
            <person name="Sullivan S.A."/>
            <person name="Tapia R."/>
            <person name="Thompson L.S."/>
            <person name="Watkins K.L."/>
            <person name="Yang Q."/>
            <person name="Yu C."/>
            <person name="Zafar N."/>
            <person name="Zhou L."/>
            <person name="Kuske C.R."/>
        </authorList>
    </citation>
    <scope>NUCLEOTIDE SEQUENCE [LARGE SCALE GENOMIC DNA]</scope>
    <source>
        <strain evidence="3 4">Ellin345</strain>
    </source>
</reference>
<evidence type="ECO:0000313" key="3">
    <source>
        <dbReference type="EMBL" id="ABF42025.1"/>
    </source>
</evidence>
<evidence type="ECO:0000256" key="1">
    <source>
        <dbReference type="SAM" id="Coils"/>
    </source>
</evidence>
<feature type="coiled-coil region" evidence="1">
    <location>
        <begin position="1"/>
        <end position="46"/>
    </location>
</feature>
<dbReference type="AlphaFoldDB" id="Q1IM75"/>
<dbReference type="EnsemblBacteria" id="ABF42025">
    <property type="protein sequence ID" value="ABF42025"/>
    <property type="gene ID" value="Acid345_3024"/>
</dbReference>
<dbReference type="STRING" id="204669.Acid345_3024"/>